<evidence type="ECO:0000256" key="1">
    <source>
        <dbReference type="SAM" id="MobiDB-lite"/>
    </source>
</evidence>
<proteinExistence type="predicted"/>
<feature type="region of interest" description="Disordered" evidence="1">
    <location>
        <begin position="662"/>
        <end position="701"/>
    </location>
</feature>
<protein>
    <recommendedName>
        <fullName evidence="2">Carbohydrate binding module xylan-binding domain-containing protein</fullName>
    </recommendedName>
</protein>
<feature type="domain" description="Carbohydrate binding module xylan-binding" evidence="2">
    <location>
        <begin position="1079"/>
        <end position="1166"/>
    </location>
</feature>
<keyword evidence="4" id="KW-1185">Reference proteome</keyword>
<sequence>MQINLNLENAGANTLGGGVTTFGQVFKQGELPAGSGLKALVGGVEMAVQLDVKTTYADGSAKMAVLSLERPDLAAGTSVDVVLSEAAGAARGAPVDLAAALSAHSMTVDMTGSGAHANIDVLSALQQALKDGTASFWQQGELATQARVEVPLEGSQRLVFDVTAFKGGGLEVEAQFNNDGAMGASGGRVNSVVTVTLDGQRVAHEVVNQGQYQNWHQSFSTTDHDGGQGLGDASSGWLNIRQDIAHLHETGAIANYDLGVAVDNSLLQSYAEATAAAGWGEPLSANGVTQYMPGVGGRADIGITTQSNTVWLMTQDIRAATHALGQAETASAVPWNMWDGANGRWLNTEDYPKLWTDGRGGTGTPGDASSGGLTQQGDEISGWTPESAHQPDLSFVPYILTGERWMLDNLQAQAAWNVVSQWADMRGEDGNLLVQNNQVRGSAWALRQIDEAAWASPDGSAEQAYFSKVSDANWSWIVQQIPTWTAEQGEAHGWLPGEYGTAGALPPWQQDYFASTAIAAARHGNEDALTYLEWASNFLVGRFQHAADGFAEHDGAAYLLAISDPATGRIFNTWSEIGATTASYNWSNGDGWSHSEGDYVQLALATLSGIAELTGSQAAVDAYHALLADNPPFTTGHDFSRDPTFAIVAPGEDNTPVFQIPAPSVPHDTAPPAHTAPDAAPDSNHGSAPVETAPEAPAAGHPAGGVPLSIVLGGEAWEGNPLAVVLVDGVEVFRGEVTASHAHGGAEIALGHVAAGADHEVVVQFLNDAWGGSEDTDRNLYVEDIRINGISTGSTAALLDSNSDASFSITAPAVQPPAAPAPVQQPGEVPLSIVLGGEAWEGNPLAVVLVDGVEVFRGEVTASHARGGAEIALGHVAAGADHEVVVQFLNDAWGGSEDTDRNLYVEDIRINGVSTGSTAALLDSNNDASFSITVPAAQPPAAPAPVEQAPVPQPAGEVPLSIVLGGEAWEGNPLAVVLVDGVEVFRGEVTASHARGGAEIALGHVAAGAEHEVVVQFLNDAWGGSEDTDRNLYVEDIRINGVSTGSTAALLDSNNDASFSITVPAAPAPVQPLAGEVPLSIVLGGEAWEGNPLAVVLVNGVEVFRGEVTASHAHGGAEIALGSFAAGGAHEVVVQFLNDAWGGSSDTDRNLYVEDIRINGVSTGNTADLLDGNCDAQFSIAVPAAQALVVAQPVATDAALSIVLGGEAWEGNPEAVVLVDGAEAFRGEVTASHANGGAEISLGSFAAGSAHEVVVQFLNDAWGGSSDTDRNLYVEDIRINGVSTGSTADLLANGDVDFWVSTMPIDSTPSHDAASFGMIFFG</sequence>
<organism evidence="3 4">
    <name type="scientific">Teichococcus wenyumeiae</name>
    <dbReference type="NCBI Taxonomy" id="2478470"/>
    <lineage>
        <taxon>Bacteria</taxon>
        <taxon>Pseudomonadati</taxon>
        <taxon>Pseudomonadota</taxon>
        <taxon>Alphaproteobacteria</taxon>
        <taxon>Acetobacterales</taxon>
        <taxon>Roseomonadaceae</taxon>
        <taxon>Roseomonas</taxon>
    </lineage>
</organism>
<feature type="compositionally biased region" description="Low complexity" evidence="1">
    <location>
        <begin position="666"/>
        <end position="701"/>
    </location>
</feature>
<evidence type="ECO:0000313" key="4">
    <source>
        <dbReference type="Proteomes" id="UP000274097"/>
    </source>
</evidence>
<feature type="domain" description="Carbohydrate binding module xylan-binding" evidence="2">
    <location>
        <begin position="960"/>
        <end position="1048"/>
    </location>
</feature>
<feature type="domain" description="Carbohydrate binding module xylan-binding" evidence="2">
    <location>
        <begin position="831"/>
        <end position="919"/>
    </location>
</feature>
<reference evidence="3 4" key="1">
    <citation type="submission" date="2018-10" db="EMBL/GenBank/DDBJ databases">
        <title>Roseomonas sp. nov., isolated from feces of Tibetan antelopes in the Qinghai-Tibet plateau, China.</title>
        <authorList>
            <person name="Tian Z."/>
        </authorList>
    </citation>
    <scope>NUCLEOTIDE SEQUENCE [LARGE SCALE GENOMIC DNA]</scope>
    <source>
        <strain evidence="3 4">Z23</strain>
    </source>
</reference>
<dbReference type="EMBL" id="RFLX01000041">
    <property type="protein sequence ID" value="RMI17015.1"/>
    <property type="molecule type" value="Genomic_DNA"/>
</dbReference>
<dbReference type="InterPro" id="IPR031768">
    <property type="entry name" value="CBM60_xylan-bd"/>
</dbReference>
<accession>A0ABX9VCT8</accession>
<feature type="region of interest" description="Disordered" evidence="1">
    <location>
        <begin position="356"/>
        <end position="388"/>
    </location>
</feature>
<dbReference type="Pfam" id="PF16841">
    <property type="entry name" value="CBM60"/>
    <property type="match status" value="5"/>
</dbReference>
<feature type="domain" description="Carbohydrate binding module xylan-binding" evidence="2">
    <location>
        <begin position="1200"/>
        <end position="1287"/>
    </location>
</feature>
<comment type="caution">
    <text evidence="3">The sequence shown here is derived from an EMBL/GenBank/DDBJ whole genome shotgun (WGS) entry which is preliminary data.</text>
</comment>
<dbReference type="Gene3D" id="2.60.60.40">
    <property type="match status" value="5"/>
</dbReference>
<evidence type="ECO:0000313" key="3">
    <source>
        <dbReference type="EMBL" id="RMI17015.1"/>
    </source>
</evidence>
<evidence type="ECO:0000259" key="2">
    <source>
        <dbReference type="Pfam" id="PF16841"/>
    </source>
</evidence>
<dbReference type="Proteomes" id="UP000274097">
    <property type="component" value="Unassembled WGS sequence"/>
</dbReference>
<feature type="domain" description="Carbohydrate binding module xylan-binding" evidence="2">
    <location>
        <begin position="708"/>
        <end position="795"/>
    </location>
</feature>
<name>A0ABX9VCT8_9PROT</name>
<gene>
    <name evidence="3" type="ORF">EBE87_24315</name>
</gene>